<dbReference type="GO" id="GO:0008654">
    <property type="term" value="P:phospholipid biosynthetic process"/>
    <property type="evidence" value="ECO:0007669"/>
    <property type="project" value="UniProtKB-KW"/>
</dbReference>
<name>A0A7I7MCJ8_9MYCO</name>
<evidence type="ECO:0000313" key="15">
    <source>
        <dbReference type="Proteomes" id="UP000466514"/>
    </source>
</evidence>
<comment type="cofactor">
    <cofactor evidence="1">
        <name>Mg(2+)</name>
        <dbReference type="ChEBI" id="CHEBI:18420"/>
    </cofactor>
</comment>
<dbReference type="Gene3D" id="2.60.200.40">
    <property type="match status" value="1"/>
</dbReference>
<keyword evidence="12" id="KW-1208">Phospholipid metabolism</keyword>
<keyword evidence="6" id="KW-0547">Nucleotide-binding</keyword>
<keyword evidence="5" id="KW-0479">Metal-binding</keyword>
<keyword evidence="3" id="KW-0444">Lipid biosynthesis</keyword>
<keyword evidence="10" id="KW-0443">Lipid metabolism</keyword>
<dbReference type="InterPro" id="IPR016064">
    <property type="entry name" value="NAD/diacylglycerol_kinase_sf"/>
</dbReference>
<dbReference type="GO" id="GO:0005524">
    <property type="term" value="F:ATP binding"/>
    <property type="evidence" value="ECO:0007669"/>
    <property type="project" value="UniProtKB-KW"/>
</dbReference>
<keyword evidence="8" id="KW-0067">ATP-binding</keyword>
<evidence type="ECO:0000256" key="1">
    <source>
        <dbReference type="ARBA" id="ARBA00001946"/>
    </source>
</evidence>
<evidence type="ECO:0000256" key="5">
    <source>
        <dbReference type="ARBA" id="ARBA00022723"/>
    </source>
</evidence>
<evidence type="ECO:0000256" key="2">
    <source>
        <dbReference type="ARBA" id="ARBA00005983"/>
    </source>
</evidence>
<evidence type="ECO:0000256" key="6">
    <source>
        <dbReference type="ARBA" id="ARBA00022741"/>
    </source>
</evidence>
<evidence type="ECO:0000313" key="14">
    <source>
        <dbReference type="EMBL" id="BBX69552.1"/>
    </source>
</evidence>
<feature type="domain" description="DAGKc" evidence="13">
    <location>
        <begin position="1"/>
        <end position="130"/>
    </location>
</feature>
<dbReference type="PANTHER" id="PTHR12358">
    <property type="entry name" value="SPHINGOSINE KINASE"/>
    <property type="match status" value="1"/>
</dbReference>
<keyword evidence="4" id="KW-0808">Transferase</keyword>
<dbReference type="GO" id="GO:0004143">
    <property type="term" value="F:ATP-dependent diacylglycerol kinase activity"/>
    <property type="evidence" value="ECO:0007669"/>
    <property type="project" value="TreeGrafter"/>
</dbReference>
<evidence type="ECO:0000256" key="10">
    <source>
        <dbReference type="ARBA" id="ARBA00023098"/>
    </source>
</evidence>
<dbReference type="InterPro" id="IPR017438">
    <property type="entry name" value="ATP-NAD_kinase_N"/>
</dbReference>
<keyword evidence="11" id="KW-0594">Phospholipid biosynthesis</keyword>
<dbReference type="InterPro" id="IPR001206">
    <property type="entry name" value="Diacylglycerol_kinase_cat_dom"/>
</dbReference>
<dbReference type="NCBIfam" id="NF008882">
    <property type="entry name" value="PRK11914.1"/>
    <property type="match status" value="1"/>
</dbReference>
<dbReference type="RefSeq" id="WP_163723015.1">
    <property type="nucleotide sequence ID" value="NZ_AP022574.1"/>
</dbReference>
<dbReference type="PROSITE" id="PS50146">
    <property type="entry name" value="DAGK"/>
    <property type="match status" value="1"/>
</dbReference>
<organism evidence="14 15">
    <name type="scientific">Mycolicibacterium psychrotolerans</name>
    <dbReference type="NCBI Taxonomy" id="216929"/>
    <lineage>
        <taxon>Bacteria</taxon>
        <taxon>Bacillati</taxon>
        <taxon>Actinomycetota</taxon>
        <taxon>Actinomycetes</taxon>
        <taxon>Mycobacteriales</taxon>
        <taxon>Mycobacteriaceae</taxon>
        <taxon>Mycolicibacterium</taxon>
    </lineage>
</organism>
<dbReference type="EMBL" id="AP022574">
    <property type="protein sequence ID" value="BBX69552.1"/>
    <property type="molecule type" value="Genomic_DNA"/>
</dbReference>
<dbReference type="InterPro" id="IPR045540">
    <property type="entry name" value="YegS/DAGK_C"/>
</dbReference>
<dbReference type="InterPro" id="IPR005218">
    <property type="entry name" value="Diacylglycerol/lipid_kinase"/>
</dbReference>
<reference evidence="14 15" key="1">
    <citation type="journal article" date="2019" name="Emerg. Microbes Infect.">
        <title>Comprehensive subspecies identification of 175 nontuberculous mycobacteria species based on 7547 genomic profiles.</title>
        <authorList>
            <person name="Matsumoto Y."/>
            <person name="Kinjo T."/>
            <person name="Motooka D."/>
            <person name="Nabeya D."/>
            <person name="Jung N."/>
            <person name="Uechi K."/>
            <person name="Horii T."/>
            <person name="Iida T."/>
            <person name="Fujita J."/>
            <person name="Nakamura S."/>
        </authorList>
    </citation>
    <scope>NUCLEOTIDE SEQUENCE [LARGE SCALE GENOMIC DNA]</scope>
    <source>
        <strain evidence="14 15">JCM 13323</strain>
    </source>
</reference>
<comment type="similarity">
    <text evidence="2">Belongs to the diacylglycerol/lipid kinase family.</text>
</comment>
<dbReference type="AlphaFoldDB" id="A0A7I7MCJ8"/>
<dbReference type="GO" id="GO:0005886">
    <property type="term" value="C:plasma membrane"/>
    <property type="evidence" value="ECO:0007669"/>
    <property type="project" value="TreeGrafter"/>
</dbReference>
<keyword evidence="15" id="KW-1185">Reference proteome</keyword>
<evidence type="ECO:0000256" key="4">
    <source>
        <dbReference type="ARBA" id="ARBA00022679"/>
    </source>
</evidence>
<evidence type="ECO:0000256" key="11">
    <source>
        <dbReference type="ARBA" id="ARBA00023209"/>
    </source>
</evidence>
<proteinExistence type="inferred from homology"/>
<keyword evidence="9" id="KW-0460">Magnesium</keyword>
<dbReference type="SUPFAM" id="SSF111331">
    <property type="entry name" value="NAD kinase/diacylglycerol kinase-like"/>
    <property type="match status" value="1"/>
</dbReference>
<dbReference type="Gene3D" id="3.40.50.10330">
    <property type="entry name" value="Probable inorganic polyphosphate/atp-NAD kinase, domain 1"/>
    <property type="match status" value="1"/>
</dbReference>
<dbReference type="SMART" id="SM00046">
    <property type="entry name" value="DAGKc"/>
    <property type="match status" value="1"/>
</dbReference>
<gene>
    <name evidence="14" type="ORF">MPSYJ_30130</name>
</gene>
<dbReference type="Pfam" id="PF00781">
    <property type="entry name" value="DAGK_cat"/>
    <property type="match status" value="1"/>
</dbReference>
<evidence type="ECO:0000259" key="13">
    <source>
        <dbReference type="PROSITE" id="PS50146"/>
    </source>
</evidence>
<accession>A0A7I7MCJ8</accession>
<dbReference type="NCBIfam" id="TIGR00147">
    <property type="entry name" value="YegS/Rv2252/BmrU family lipid kinase"/>
    <property type="match status" value="1"/>
</dbReference>
<dbReference type="InterPro" id="IPR050187">
    <property type="entry name" value="Lipid_Phosphate_FormReg"/>
</dbReference>
<evidence type="ECO:0000256" key="12">
    <source>
        <dbReference type="ARBA" id="ARBA00023264"/>
    </source>
</evidence>
<evidence type="ECO:0000256" key="8">
    <source>
        <dbReference type="ARBA" id="ARBA00022840"/>
    </source>
</evidence>
<dbReference type="Proteomes" id="UP000466514">
    <property type="component" value="Chromosome"/>
</dbReference>
<dbReference type="KEGG" id="mpsc:MPSYJ_30130"/>
<evidence type="ECO:0000256" key="9">
    <source>
        <dbReference type="ARBA" id="ARBA00022842"/>
    </source>
</evidence>
<evidence type="ECO:0000256" key="7">
    <source>
        <dbReference type="ARBA" id="ARBA00022777"/>
    </source>
</evidence>
<dbReference type="PANTHER" id="PTHR12358:SF106">
    <property type="entry name" value="LIPID KINASE YEGS"/>
    <property type="match status" value="1"/>
</dbReference>
<dbReference type="Pfam" id="PF19279">
    <property type="entry name" value="YegS_C"/>
    <property type="match status" value="1"/>
</dbReference>
<evidence type="ECO:0000256" key="3">
    <source>
        <dbReference type="ARBA" id="ARBA00022516"/>
    </source>
</evidence>
<protein>
    <submittedName>
        <fullName evidence="14">Diacylglycerol kinase</fullName>
    </submittedName>
</protein>
<dbReference type="GO" id="GO:0046872">
    <property type="term" value="F:metal ion binding"/>
    <property type="evidence" value="ECO:0007669"/>
    <property type="project" value="UniProtKB-KW"/>
</dbReference>
<sequence length="299" mass="31994">MNRITVLTNPASGHGNAPHAAERAVRRFQERGVDVVALAGRDAPHARELVEGALERGMDALVVVGGDGIISLALQVLAQTPVPLGIIPAGTGNDHARALGIPEKDPEAAADIVVDGVVDEIDLGRIRGADGTDRWFGTVMAAGFDSLVTDRTNRMRWPHGRMRYNVAMVAELSKLRLLPFRLTFDGAEVVTELTLAAFGNTRSYGGGMQICPDADPRDGLLDVTMVASASRSRLIRLFPTVFKGTHVHLDEVTTRRACTITVDSPGISPPINAYADGEYVCPLPVEVSAVPRALRVLRP</sequence>
<keyword evidence="7 14" id="KW-0418">Kinase</keyword>